<dbReference type="OrthoDB" id="9806849at2"/>
<dbReference type="SUPFAM" id="SSF55811">
    <property type="entry name" value="Nudix"/>
    <property type="match status" value="1"/>
</dbReference>
<name>B2IGD6_BEII9</name>
<dbReference type="InterPro" id="IPR015797">
    <property type="entry name" value="NUDIX_hydrolase-like_dom_sf"/>
</dbReference>
<evidence type="ECO:0000313" key="1">
    <source>
        <dbReference type="EMBL" id="ACB94321.1"/>
    </source>
</evidence>
<gene>
    <name evidence="1" type="ordered locus">Bind_0671</name>
</gene>
<dbReference type="HOGENOM" id="CLU_097891_0_0_5"/>
<dbReference type="Proteomes" id="UP000001695">
    <property type="component" value="Chromosome"/>
</dbReference>
<organism evidence="1 2">
    <name type="scientific">Beijerinckia indica subsp. indica (strain ATCC 9039 / DSM 1715 / NCIMB 8712)</name>
    <dbReference type="NCBI Taxonomy" id="395963"/>
    <lineage>
        <taxon>Bacteria</taxon>
        <taxon>Pseudomonadati</taxon>
        <taxon>Pseudomonadota</taxon>
        <taxon>Alphaproteobacteria</taxon>
        <taxon>Hyphomicrobiales</taxon>
        <taxon>Beijerinckiaceae</taxon>
        <taxon>Beijerinckia</taxon>
    </lineage>
</organism>
<dbReference type="Gene3D" id="3.90.79.10">
    <property type="entry name" value="Nucleoside Triphosphate Pyrophosphohydrolase"/>
    <property type="match status" value="1"/>
</dbReference>
<dbReference type="AlphaFoldDB" id="B2IGD6"/>
<reference evidence="2" key="1">
    <citation type="submission" date="2008-03" db="EMBL/GenBank/DDBJ databases">
        <title>Complete sequence of chromosome of Beijerinckia indica subsp. indica ATCC 9039.</title>
        <authorList>
            <consortium name="US DOE Joint Genome Institute"/>
            <person name="Copeland A."/>
            <person name="Lucas S."/>
            <person name="Lapidus A."/>
            <person name="Glavina del Rio T."/>
            <person name="Dalin E."/>
            <person name="Tice H."/>
            <person name="Bruce D."/>
            <person name="Goodwin L."/>
            <person name="Pitluck S."/>
            <person name="LaButti K."/>
            <person name="Schmutz J."/>
            <person name="Larimer F."/>
            <person name="Land M."/>
            <person name="Hauser L."/>
            <person name="Kyrpides N."/>
            <person name="Mikhailova N."/>
            <person name="Dunfield P.F."/>
            <person name="Dedysh S.N."/>
            <person name="Liesack W."/>
            <person name="Saw J.H."/>
            <person name="Alam M."/>
            <person name="Chen Y."/>
            <person name="Murrell J.C."/>
            <person name="Richardson P."/>
        </authorList>
    </citation>
    <scope>NUCLEOTIDE SEQUENCE [LARGE SCALE GENOMIC DNA]</scope>
    <source>
        <strain evidence="2">ATCC 9039 / DSM 1715 / NCIMB 8712</strain>
    </source>
</reference>
<dbReference type="EMBL" id="CP001016">
    <property type="protein sequence ID" value="ACB94321.1"/>
    <property type="molecule type" value="Genomic_DNA"/>
</dbReference>
<dbReference type="STRING" id="395963.Bind_0671"/>
<dbReference type="eggNOG" id="COG0494">
    <property type="taxonomic scope" value="Bacteria"/>
</dbReference>
<dbReference type="RefSeq" id="WP_012383679.1">
    <property type="nucleotide sequence ID" value="NC_010581.1"/>
</dbReference>
<proteinExistence type="predicted"/>
<keyword evidence="2" id="KW-1185">Reference proteome</keyword>
<keyword evidence="1" id="KW-0378">Hydrolase</keyword>
<accession>B2IGD6</accession>
<sequence length="241" mass="27137">MPPSPARIETVDDIFYEHVEKPWDFALDQAAEIDRHWTKLTDKNPHLFNGRVLLMHDYALTTRENRRWLTGQGFEADYKAFMAWRDFGFPGTAVYNCFAMAALVSADGAFMLGQMNLHTANPGRVYFPAGTPDPEDLRGTIIDLEGSVLRELEEETGLGPADVTIEPGWTLVFDLPRLACMKRVRSPLSAQALQEHFARFIAPQDLPELSALVPVSSTRDLDEAHMPGFILTYLQDQLNQA</sequence>
<dbReference type="GO" id="GO:0016787">
    <property type="term" value="F:hydrolase activity"/>
    <property type="evidence" value="ECO:0007669"/>
    <property type="project" value="UniProtKB-KW"/>
</dbReference>
<dbReference type="KEGG" id="bid:Bind_0671"/>
<protein>
    <submittedName>
        <fullName evidence="1">NUDIX hydrolase</fullName>
    </submittedName>
</protein>
<reference evidence="1 2" key="2">
    <citation type="journal article" date="2010" name="J. Bacteriol.">
        <title>Complete genome sequence of Beijerinckia indica subsp. indica.</title>
        <authorList>
            <person name="Tamas I."/>
            <person name="Dedysh S.N."/>
            <person name="Liesack W."/>
            <person name="Stott M.B."/>
            <person name="Alam M."/>
            <person name="Murrell J.C."/>
            <person name="Dunfield P.F."/>
        </authorList>
    </citation>
    <scope>NUCLEOTIDE SEQUENCE [LARGE SCALE GENOMIC DNA]</scope>
    <source>
        <strain evidence="2">ATCC 9039 / DSM 1715 / NCIMB 8712</strain>
    </source>
</reference>
<evidence type="ECO:0000313" key="2">
    <source>
        <dbReference type="Proteomes" id="UP000001695"/>
    </source>
</evidence>